<keyword evidence="1" id="KW-0472">Membrane</keyword>
<keyword evidence="1" id="KW-0812">Transmembrane</keyword>
<sequence length="102" mass="10605">MHRTLNILDADQSLYSGLVDAQTADLARYLKLNAGLARVDLDPDFAIPHIDADARLRAARNDLAAGLDHLLTNASQVAGAVAAIVGLGAAMQVVALYVGGVL</sequence>
<evidence type="ECO:0000256" key="1">
    <source>
        <dbReference type="SAM" id="Phobius"/>
    </source>
</evidence>
<reference evidence="2 3" key="1">
    <citation type="submission" date="2015-03" db="EMBL/GenBank/DDBJ databases">
        <title>Genome sequencing of Methylobacterium aquaticum DSM16371 type strain.</title>
        <authorList>
            <person name="Chaudhry V."/>
            <person name="Patil P.B."/>
        </authorList>
    </citation>
    <scope>NUCLEOTIDE SEQUENCE [LARGE SCALE GENOMIC DNA]</scope>
    <source>
        <strain evidence="2 3">DSM 16371</strain>
    </source>
</reference>
<accession>A0A0J6S520</accession>
<proteinExistence type="predicted"/>
<comment type="caution">
    <text evidence="2">The sequence shown here is derived from an EMBL/GenBank/DDBJ whole genome shotgun (WGS) entry which is preliminary data.</text>
</comment>
<dbReference type="EMBL" id="LABX01000243">
    <property type="protein sequence ID" value="KMO28543.1"/>
    <property type="molecule type" value="Genomic_DNA"/>
</dbReference>
<protein>
    <submittedName>
        <fullName evidence="2">Uncharacterized protein</fullName>
    </submittedName>
</protein>
<dbReference type="Proteomes" id="UP000035929">
    <property type="component" value="Unassembled WGS sequence"/>
</dbReference>
<dbReference type="PATRIC" id="fig|270351.6.peg.3598"/>
<gene>
    <name evidence="2" type="ORF">VP06_27090</name>
</gene>
<evidence type="ECO:0000313" key="2">
    <source>
        <dbReference type="EMBL" id="KMO28543.1"/>
    </source>
</evidence>
<keyword evidence="1" id="KW-1133">Transmembrane helix</keyword>
<feature type="transmembrane region" description="Helical" evidence="1">
    <location>
        <begin position="77"/>
        <end position="98"/>
    </location>
</feature>
<evidence type="ECO:0000313" key="3">
    <source>
        <dbReference type="Proteomes" id="UP000035929"/>
    </source>
</evidence>
<dbReference type="AlphaFoldDB" id="A0A0J6S520"/>
<organism evidence="2 3">
    <name type="scientific">Methylobacterium aquaticum</name>
    <dbReference type="NCBI Taxonomy" id="270351"/>
    <lineage>
        <taxon>Bacteria</taxon>
        <taxon>Pseudomonadati</taxon>
        <taxon>Pseudomonadota</taxon>
        <taxon>Alphaproteobacteria</taxon>
        <taxon>Hyphomicrobiales</taxon>
        <taxon>Methylobacteriaceae</taxon>
        <taxon>Methylobacterium</taxon>
    </lineage>
</organism>
<dbReference type="RefSeq" id="WP_048466899.1">
    <property type="nucleotide sequence ID" value="NZ_LABX01000243.1"/>
</dbReference>
<name>A0A0J6S520_9HYPH</name>